<feature type="repeat" description="TPR" evidence="3">
    <location>
        <begin position="210"/>
        <end position="243"/>
    </location>
</feature>
<proteinExistence type="predicted"/>
<evidence type="ECO:0000256" key="3">
    <source>
        <dbReference type="PROSITE-ProRule" id="PRU00339"/>
    </source>
</evidence>
<dbReference type="EMBL" id="JASJOT010000030">
    <property type="protein sequence ID" value="MDJ1497206.1"/>
    <property type="molecule type" value="Genomic_DNA"/>
</dbReference>
<dbReference type="Pfam" id="PF13181">
    <property type="entry name" value="TPR_8"/>
    <property type="match status" value="2"/>
</dbReference>
<feature type="repeat" description="TPR" evidence="3">
    <location>
        <begin position="414"/>
        <end position="447"/>
    </location>
</feature>
<organism evidence="5 6">
    <name type="scientific">Xanthocytophaga flava</name>
    <dbReference type="NCBI Taxonomy" id="3048013"/>
    <lineage>
        <taxon>Bacteria</taxon>
        <taxon>Pseudomonadati</taxon>
        <taxon>Bacteroidota</taxon>
        <taxon>Cytophagia</taxon>
        <taxon>Cytophagales</taxon>
        <taxon>Rhodocytophagaceae</taxon>
        <taxon>Xanthocytophaga</taxon>
    </lineage>
</organism>
<dbReference type="PROSITE" id="PS50005">
    <property type="entry name" value="TPR"/>
    <property type="match status" value="9"/>
</dbReference>
<reference evidence="5 6" key="1">
    <citation type="submission" date="2023-05" db="EMBL/GenBank/DDBJ databases">
        <authorList>
            <person name="Zhang X."/>
        </authorList>
    </citation>
    <scope>NUCLEOTIDE SEQUENCE [LARGE SCALE GENOMIC DNA]</scope>
    <source>
        <strain evidence="5 6">DM2B3-1</strain>
    </source>
</reference>
<dbReference type="SMART" id="SM00028">
    <property type="entry name" value="TPR"/>
    <property type="match status" value="9"/>
</dbReference>
<keyword evidence="2 3" id="KW-0802">TPR repeat</keyword>
<feature type="repeat" description="TPR" evidence="3">
    <location>
        <begin position="346"/>
        <end position="379"/>
    </location>
</feature>
<feature type="repeat" description="TPR" evidence="3">
    <location>
        <begin position="380"/>
        <end position="413"/>
    </location>
</feature>
<feature type="repeat" description="TPR" evidence="3">
    <location>
        <begin position="312"/>
        <end position="345"/>
    </location>
</feature>
<feature type="repeat" description="TPR" evidence="3">
    <location>
        <begin position="278"/>
        <end position="311"/>
    </location>
</feature>
<dbReference type="Gene3D" id="1.25.40.10">
    <property type="entry name" value="Tetratricopeptide repeat domain"/>
    <property type="match status" value="4"/>
</dbReference>
<keyword evidence="6" id="KW-1185">Reference proteome</keyword>
<feature type="repeat" description="TPR" evidence="3">
    <location>
        <begin position="448"/>
        <end position="481"/>
    </location>
</feature>
<dbReference type="Pfam" id="PF13174">
    <property type="entry name" value="TPR_6"/>
    <property type="match status" value="1"/>
</dbReference>
<dbReference type="InterPro" id="IPR050498">
    <property type="entry name" value="Ycf3"/>
</dbReference>
<accession>A0ABT7CTV6</accession>
<dbReference type="PANTHER" id="PTHR44858:SF1">
    <property type="entry name" value="UDP-N-ACETYLGLUCOSAMINE--PEPTIDE N-ACETYLGLUCOSAMINYLTRANSFERASE SPINDLY-RELATED"/>
    <property type="match status" value="1"/>
</dbReference>
<evidence type="ECO:0000256" key="4">
    <source>
        <dbReference type="SAM" id="SignalP"/>
    </source>
</evidence>
<dbReference type="InterPro" id="IPR019734">
    <property type="entry name" value="TPR_rpt"/>
</dbReference>
<sequence>MLRFRLSLILLSSTLFCLAQNKRKEADLCLKNQLEGVNKQEYASKLFVASDRILSPIGKSNVPNFIVLECSAINACLAYTDNHNVRYLLYTKDFLSKISEDNKVTDWNALGIFVHEMGHHLKNHTMSRQLVVLDTLRKYELDADAFAGFILQKRGASEQQASLYLENELDCSAEIQNKQPWLEKRKKSLLEGYKNARDQGQLGMVVTQSAESLFNKATLDGMFAQYQKALTNYTQAIGINPNFTTAYLHRGATYNELQRSQEAIEDYTQAIQIEPGYVDAYNNRGITQLELQHYEEAVADFTKAININPNYVEAYQNRSHAYNELQHYQQAMADIIKVISINPELAEAYVIRGNIHRDQEHYAEAMDDYTKAISLNPDLVVAYYNTGLTSRSIQDPEKAIENFTKAINLKSDYIEAYYYRATTYNELERYQEALPDYTRVIQSMPDALEAYFHRGSIYFELQQYQEALTDYTKVISLQSDIPEMYFNRGVVLNKLQRYKESLTDFTKAAQIKPDYAEAYYNIGILKKTLKQNGCPELSKACAMGYKQACTICQPGSKK</sequence>
<comment type="caution">
    <text evidence="5">The sequence shown here is derived from an EMBL/GenBank/DDBJ whole genome shotgun (WGS) entry which is preliminary data.</text>
</comment>
<protein>
    <submittedName>
        <fullName evidence="5">Tetratricopeptide repeat protein</fullName>
    </submittedName>
</protein>
<gene>
    <name evidence="5" type="ORF">QNI19_29985</name>
</gene>
<dbReference type="Pfam" id="PF13414">
    <property type="entry name" value="TPR_11"/>
    <property type="match status" value="1"/>
</dbReference>
<evidence type="ECO:0000313" key="5">
    <source>
        <dbReference type="EMBL" id="MDJ1497206.1"/>
    </source>
</evidence>
<keyword evidence="4" id="KW-0732">Signal</keyword>
<keyword evidence="1" id="KW-0677">Repeat</keyword>
<evidence type="ECO:0000256" key="2">
    <source>
        <dbReference type="ARBA" id="ARBA00022803"/>
    </source>
</evidence>
<dbReference type="InterPro" id="IPR011990">
    <property type="entry name" value="TPR-like_helical_dom_sf"/>
</dbReference>
<name>A0ABT7CTV6_9BACT</name>
<dbReference type="SUPFAM" id="SSF48452">
    <property type="entry name" value="TPR-like"/>
    <property type="match status" value="2"/>
</dbReference>
<feature type="signal peptide" evidence="4">
    <location>
        <begin position="1"/>
        <end position="19"/>
    </location>
</feature>
<feature type="chain" id="PRO_5046823214" evidence="4">
    <location>
        <begin position="20"/>
        <end position="558"/>
    </location>
</feature>
<evidence type="ECO:0000313" key="6">
    <source>
        <dbReference type="Proteomes" id="UP001228581"/>
    </source>
</evidence>
<feature type="repeat" description="TPR" evidence="3">
    <location>
        <begin position="482"/>
        <end position="515"/>
    </location>
</feature>
<dbReference type="Proteomes" id="UP001228581">
    <property type="component" value="Unassembled WGS sequence"/>
</dbReference>
<dbReference type="Pfam" id="PF00515">
    <property type="entry name" value="TPR_1"/>
    <property type="match status" value="3"/>
</dbReference>
<evidence type="ECO:0000256" key="1">
    <source>
        <dbReference type="ARBA" id="ARBA00022737"/>
    </source>
</evidence>
<dbReference type="PANTHER" id="PTHR44858">
    <property type="entry name" value="TETRATRICOPEPTIDE REPEAT PROTEIN 6"/>
    <property type="match status" value="1"/>
</dbReference>
<feature type="repeat" description="TPR" evidence="3">
    <location>
        <begin position="244"/>
        <end position="277"/>
    </location>
</feature>
<dbReference type="RefSeq" id="WP_314002600.1">
    <property type="nucleotide sequence ID" value="NZ_JASJOT010000030.1"/>
</dbReference>
<dbReference type="PROSITE" id="PS50293">
    <property type="entry name" value="TPR_REGION"/>
    <property type="match status" value="4"/>
</dbReference>